<feature type="transmembrane region" description="Helical" evidence="1">
    <location>
        <begin position="78"/>
        <end position="97"/>
    </location>
</feature>
<feature type="transmembrane region" description="Helical" evidence="1">
    <location>
        <begin position="6"/>
        <end position="26"/>
    </location>
</feature>
<keyword evidence="1" id="KW-1133">Transmembrane helix</keyword>
<dbReference type="AlphaFoldDB" id="A0A1D3JRM6"/>
<dbReference type="EMBL" id="LT599583">
    <property type="protein sequence ID" value="SBW78655.1"/>
    <property type="molecule type" value="Genomic_DNA"/>
</dbReference>
<name>A0A1D3JRM6_PSEVE</name>
<accession>A0A1D3JRM6</accession>
<feature type="transmembrane region" description="Helical" evidence="1">
    <location>
        <begin position="38"/>
        <end position="58"/>
    </location>
</feature>
<proteinExistence type="predicted"/>
<organism evidence="2 3">
    <name type="scientific">Pseudomonas veronii 1YdBTEX2</name>
    <dbReference type="NCBI Taxonomy" id="1295141"/>
    <lineage>
        <taxon>Bacteria</taxon>
        <taxon>Pseudomonadati</taxon>
        <taxon>Pseudomonadota</taxon>
        <taxon>Gammaproteobacteria</taxon>
        <taxon>Pseudomonadales</taxon>
        <taxon>Pseudomonadaceae</taxon>
        <taxon>Pseudomonas</taxon>
    </lineage>
</organism>
<keyword evidence="1" id="KW-0472">Membrane</keyword>
<evidence type="ECO:0000313" key="3">
    <source>
        <dbReference type="Proteomes" id="UP000245431"/>
    </source>
</evidence>
<keyword evidence="1" id="KW-0812">Transmembrane</keyword>
<sequence length="538" mass="62076">MTVSADVDTTILLTILGVFAAVWALIPQSSRLQFRFCVSWLDWFFGVSVLTLIHYLVFTPTLKQLGIFYSFGPWRWGLNTSSAVYLLLLTISIYFFWRTRSPRLVKGKIRIFHDLIENLLFTKRHAELVFYIDPQLSKLIRISRDTPWLVRVIDRINAPSINMAALMRGEKADARKTWRQNLRKVLTALRAWVLKHDDANSLARETLQNLVTSPELINYIAVTHPFFALKLLKADEAIRSDFIEECVDAMLETPGSRLYVELKNNQNLNRGSRLALPESNRLLRHFFADATDAVNNGLYQAIGEAVFRRLDEDSKLATKLNKSLGSYSDLGRFRCPINSGITMFEIMVHEGIHQGLQDHMWLHYFRHFVEKIIKQMPSTPVDDSLNEWPTPFNYLLYRLIKITSDWSLQSAFVDGLEFPKATSKDKNFDKYYISKEATKSMGDMLQIIIPSKKISNSFKRYLLSSVIRSHNEIQTKAGLASIANSLRNSIIRGVGIQTRCTYRAELMSHFQMLDHRLRMEADLFERELLSSISECLTN</sequence>
<dbReference type="RefSeq" id="WP_017844449.1">
    <property type="nucleotide sequence ID" value="NZ_AOUH01000004.1"/>
</dbReference>
<gene>
    <name evidence="2" type="ORF">PVE_R1G0767</name>
</gene>
<protein>
    <submittedName>
        <fullName evidence="2">Uncharacterized protein</fullName>
    </submittedName>
</protein>
<reference evidence="3" key="1">
    <citation type="submission" date="2016-07" db="EMBL/GenBank/DDBJ databases">
        <authorList>
            <person name="Florea S."/>
            <person name="Webb J.S."/>
            <person name="Jaromczyk J."/>
            <person name="Schardl C.L."/>
        </authorList>
    </citation>
    <scope>NUCLEOTIDE SEQUENCE [LARGE SCALE GENOMIC DNA]</scope>
    <source>
        <strain evidence="3">1YdBTEX2</strain>
    </source>
</reference>
<dbReference type="Proteomes" id="UP000245431">
    <property type="component" value="Chromosome PVE_r1"/>
</dbReference>
<evidence type="ECO:0000313" key="2">
    <source>
        <dbReference type="EMBL" id="SBW78655.1"/>
    </source>
</evidence>
<evidence type="ECO:0000256" key="1">
    <source>
        <dbReference type="SAM" id="Phobius"/>
    </source>
</evidence>